<evidence type="ECO:0000313" key="1">
    <source>
        <dbReference type="EMBL" id="JAQ12589.1"/>
    </source>
</evidence>
<dbReference type="EMBL" id="GDHC01006040">
    <property type="protein sequence ID" value="JAQ12589.1"/>
    <property type="molecule type" value="Transcribed_RNA"/>
</dbReference>
<reference evidence="1" key="1">
    <citation type="journal article" date="2016" name="Gigascience">
        <title>De novo construction of an expanded transcriptome assembly for the western tarnished plant bug, Lygus hesperus.</title>
        <authorList>
            <person name="Tassone E.E."/>
            <person name="Geib S.M."/>
            <person name="Hall B."/>
            <person name="Fabrick J.A."/>
            <person name="Brent C.S."/>
            <person name="Hull J.J."/>
        </authorList>
    </citation>
    <scope>NUCLEOTIDE SEQUENCE</scope>
</reference>
<name>A0A146LZJ9_LYGHE</name>
<gene>
    <name evidence="1" type="ORF">g.40741</name>
</gene>
<proteinExistence type="predicted"/>
<dbReference type="AlphaFoldDB" id="A0A146LZJ9"/>
<protein>
    <submittedName>
        <fullName evidence="1">Uncharacterized protein</fullName>
    </submittedName>
</protein>
<accession>A0A146LZJ9</accession>
<organism evidence="1">
    <name type="scientific">Lygus hesperus</name>
    <name type="common">Western plant bug</name>
    <dbReference type="NCBI Taxonomy" id="30085"/>
    <lineage>
        <taxon>Eukaryota</taxon>
        <taxon>Metazoa</taxon>
        <taxon>Ecdysozoa</taxon>
        <taxon>Arthropoda</taxon>
        <taxon>Hexapoda</taxon>
        <taxon>Insecta</taxon>
        <taxon>Pterygota</taxon>
        <taxon>Neoptera</taxon>
        <taxon>Paraneoptera</taxon>
        <taxon>Hemiptera</taxon>
        <taxon>Heteroptera</taxon>
        <taxon>Panheteroptera</taxon>
        <taxon>Cimicomorpha</taxon>
        <taxon>Miridae</taxon>
        <taxon>Mirini</taxon>
        <taxon>Lygus</taxon>
    </lineage>
</organism>
<sequence>MPCVQQSALRSLYTMSWEWRFDGVAMVLHTPSFCVNLYYDPCCVSQISFTASTIVRCLASSMTCVNYVEVVYTVVSCSHLLSCSMAFHVASHHTPHMACAFAKYLTCSVLSIIASCSWSCFRSIRPHAC</sequence>